<dbReference type="PROSITE" id="PS50158">
    <property type="entry name" value="ZF_CCHC"/>
    <property type="match status" value="1"/>
</dbReference>
<dbReference type="GO" id="GO:0008270">
    <property type="term" value="F:zinc ion binding"/>
    <property type="evidence" value="ECO:0007669"/>
    <property type="project" value="UniProtKB-KW"/>
</dbReference>
<dbReference type="EMBL" id="AP029266">
    <property type="protein sequence ID" value="BFF99894.1"/>
    <property type="molecule type" value="Genomic_DNA"/>
</dbReference>
<dbReference type="InterPro" id="IPR036875">
    <property type="entry name" value="Znf_CCHC_sf"/>
</dbReference>
<name>A0AAU9FW95_DROMD</name>
<dbReference type="AlphaFoldDB" id="A0AAU9FW95"/>
<evidence type="ECO:0000259" key="2">
    <source>
        <dbReference type="PROSITE" id="PS50158"/>
    </source>
</evidence>
<dbReference type="Proteomes" id="UP001500889">
    <property type="component" value="Chromosome A"/>
</dbReference>
<dbReference type="SUPFAM" id="SSF57756">
    <property type="entry name" value="Retrovirus zinc finger-like domains"/>
    <property type="match status" value="1"/>
</dbReference>
<dbReference type="SMART" id="SM00343">
    <property type="entry name" value="ZnF_C2HC"/>
    <property type="match status" value="2"/>
</dbReference>
<evidence type="ECO:0000313" key="3">
    <source>
        <dbReference type="EMBL" id="BFF99894.1"/>
    </source>
</evidence>
<sequence length="174" mass="20221">MWLNSEEEHLTMPIEQLLILLEDSFQHQESKRALRRKFEAREWIRDEEFARYFSDKMRLAARIAIDVEELIDGIIEGIPDEALRRQAYMQCFVAPYHLLRAFEKIMLPKKGTQQSATSSMGGSSTPIRCYNCNVRGHMAGECRKPKREKGACYGCCSTNHQVAHCHERKDKEAQ</sequence>
<feature type="domain" description="CCHC-type" evidence="2">
    <location>
        <begin position="128"/>
        <end position="144"/>
    </location>
</feature>
<gene>
    <name evidence="3" type="ORF">DMAD_00026</name>
</gene>
<keyword evidence="1" id="KW-0862">Zinc</keyword>
<dbReference type="GO" id="GO:0003676">
    <property type="term" value="F:nucleic acid binding"/>
    <property type="evidence" value="ECO:0007669"/>
    <property type="project" value="InterPro"/>
</dbReference>
<evidence type="ECO:0000256" key="1">
    <source>
        <dbReference type="PROSITE-ProRule" id="PRU00047"/>
    </source>
</evidence>
<keyword evidence="4" id="KW-1185">Reference proteome</keyword>
<keyword evidence="1" id="KW-0863">Zinc-finger</keyword>
<proteinExistence type="predicted"/>
<evidence type="ECO:0000313" key="4">
    <source>
        <dbReference type="Proteomes" id="UP001500889"/>
    </source>
</evidence>
<reference evidence="3 4" key="1">
    <citation type="submission" date="2024-02" db="EMBL/GenBank/DDBJ databases">
        <title>A chromosome-level genome assembly of Drosophila madeirensis, a fruit fly species endemic to Madeira island.</title>
        <authorList>
            <person name="Tomihara K."/>
            <person name="Llopart A."/>
            <person name="Yamamoto D."/>
        </authorList>
    </citation>
    <scope>NUCLEOTIDE SEQUENCE [LARGE SCALE GENOMIC DNA]</scope>
    <source>
        <strain evidence="3 4">RF1</strain>
    </source>
</reference>
<protein>
    <recommendedName>
        <fullName evidence="2">CCHC-type domain-containing protein</fullName>
    </recommendedName>
</protein>
<organism evidence="3 4">
    <name type="scientific">Drosophila madeirensis</name>
    <name type="common">Fruit fly</name>
    <dbReference type="NCBI Taxonomy" id="30013"/>
    <lineage>
        <taxon>Eukaryota</taxon>
        <taxon>Metazoa</taxon>
        <taxon>Ecdysozoa</taxon>
        <taxon>Arthropoda</taxon>
        <taxon>Hexapoda</taxon>
        <taxon>Insecta</taxon>
        <taxon>Pterygota</taxon>
        <taxon>Neoptera</taxon>
        <taxon>Endopterygota</taxon>
        <taxon>Diptera</taxon>
        <taxon>Brachycera</taxon>
        <taxon>Muscomorpha</taxon>
        <taxon>Ephydroidea</taxon>
        <taxon>Drosophilidae</taxon>
        <taxon>Drosophila</taxon>
        <taxon>Sophophora</taxon>
    </lineage>
</organism>
<accession>A0AAU9FW95</accession>
<dbReference type="InterPro" id="IPR001878">
    <property type="entry name" value="Znf_CCHC"/>
</dbReference>
<dbReference type="Gene3D" id="4.10.60.10">
    <property type="entry name" value="Zinc finger, CCHC-type"/>
    <property type="match status" value="1"/>
</dbReference>
<keyword evidence="1" id="KW-0479">Metal-binding</keyword>